<dbReference type="AlphaFoldDB" id="A0A3A9ZSU6"/>
<evidence type="ECO:0000259" key="1">
    <source>
        <dbReference type="PROSITE" id="PS51186"/>
    </source>
</evidence>
<comment type="caution">
    <text evidence="2">The sequence shown here is derived from an EMBL/GenBank/DDBJ whole genome shotgun (WGS) entry which is preliminary data.</text>
</comment>
<dbReference type="Proteomes" id="UP000281726">
    <property type="component" value="Unassembled WGS sequence"/>
</dbReference>
<gene>
    <name evidence="2" type="ORF">D7223_04215</name>
</gene>
<dbReference type="InterPro" id="IPR051531">
    <property type="entry name" value="N-acetyltransferase"/>
</dbReference>
<dbReference type="Gene3D" id="3.40.630.30">
    <property type="match status" value="1"/>
</dbReference>
<dbReference type="PROSITE" id="PS51186">
    <property type="entry name" value="GNAT"/>
    <property type="match status" value="1"/>
</dbReference>
<reference evidence="2 3" key="1">
    <citation type="journal article" date="2004" name="Syst. Appl. Microbiol.">
        <title>Cryptoendolithic actinomycetes from antarctic sandstone rock samples: Micromonospora endolithica sp. nov. and two isolates related to Micromonospora coerulea Jensen 1932.</title>
        <authorList>
            <person name="Hirsch P."/>
            <person name="Mevs U."/>
            <person name="Kroppenstedt R.M."/>
            <person name="Schumann P."/>
            <person name="Stackebrandt E."/>
        </authorList>
    </citation>
    <scope>NUCLEOTIDE SEQUENCE [LARGE SCALE GENOMIC DNA]</scope>
    <source>
        <strain evidence="2 3">JCM 12677</strain>
    </source>
</reference>
<sequence length="194" mass="21760">MLTPSLPLRTERLDLRPFTASDLAALHAYFSLPELHRYVEIGGPPADLDVTRAVLERRRRRTALAEVGDVVQLAVVLRETGQLVGDVVLIWRSAEHRQGEVGYVLHPDHQGHGYVGEAAAAMLALGFDTFDLHRIVGRIDARNTASARVLERLGMRREAHLRENEMIRGEWTDEVVYAMLAREWHAATGATRPD</sequence>
<dbReference type="PANTHER" id="PTHR43792:SF1">
    <property type="entry name" value="N-ACETYLTRANSFERASE DOMAIN-CONTAINING PROTEIN"/>
    <property type="match status" value="1"/>
</dbReference>
<proteinExistence type="predicted"/>
<dbReference type="Pfam" id="PF13302">
    <property type="entry name" value="Acetyltransf_3"/>
    <property type="match status" value="1"/>
</dbReference>
<dbReference type="OrthoDB" id="9132139at2"/>
<dbReference type="InterPro" id="IPR000182">
    <property type="entry name" value="GNAT_dom"/>
</dbReference>
<keyword evidence="3" id="KW-1185">Reference proteome</keyword>
<dbReference type="InterPro" id="IPR016181">
    <property type="entry name" value="Acyl_CoA_acyltransferase"/>
</dbReference>
<accession>A0A3A9ZSU6</accession>
<dbReference type="GO" id="GO:0016747">
    <property type="term" value="F:acyltransferase activity, transferring groups other than amino-acyl groups"/>
    <property type="evidence" value="ECO:0007669"/>
    <property type="project" value="InterPro"/>
</dbReference>
<name>A0A3A9ZSU6_9ACTN</name>
<organism evidence="2 3">
    <name type="scientific">Micromonospora endolithica</name>
    <dbReference type="NCBI Taxonomy" id="230091"/>
    <lineage>
        <taxon>Bacteria</taxon>
        <taxon>Bacillati</taxon>
        <taxon>Actinomycetota</taxon>
        <taxon>Actinomycetes</taxon>
        <taxon>Micromonosporales</taxon>
        <taxon>Micromonosporaceae</taxon>
        <taxon>Micromonospora</taxon>
    </lineage>
</organism>
<dbReference type="EMBL" id="RBAK01000001">
    <property type="protein sequence ID" value="RKN51338.1"/>
    <property type="molecule type" value="Genomic_DNA"/>
</dbReference>
<feature type="domain" description="N-acetyltransferase" evidence="1">
    <location>
        <begin position="13"/>
        <end position="182"/>
    </location>
</feature>
<keyword evidence="2" id="KW-0808">Transferase</keyword>
<dbReference type="PANTHER" id="PTHR43792">
    <property type="entry name" value="GNAT FAMILY, PUTATIVE (AFU_ORTHOLOGUE AFUA_3G00765)-RELATED-RELATED"/>
    <property type="match status" value="1"/>
</dbReference>
<evidence type="ECO:0000313" key="3">
    <source>
        <dbReference type="Proteomes" id="UP000281726"/>
    </source>
</evidence>
<evidence type="ECO:0000313" key="2">
    <source>
        <dbReference type="EMBL" id="RKN51338.1"/>
    </source>
</evidence>
<dbReference type="SUPFAM" id="SSF55729">
    <property type="entry name" value="Acyl-CoA N-acyltransferases (Nat)"/>
    <property type="match status" value="1"/>
</dbReference>
<protein>
    <submittedName>
        <fullName evidence="2">N-acetyltransferase</fullName>
    </submittedName>
</protein>